<reference evidence="4" key="1">
    <citation type="submission" date="2016-10" db="EMBL/GenBank/DDBJ databases">
        <authorList>
            <person name="Varghese N."/>
            <person name="Submissions S."/>
        </authorList>
    </citation>
    <scope>NUCLEOTIDE SEQUENCE [LARGE SCALE GENOMIC DNA]</scope>
    <source>
        <strain evidence="4">IBRC-M 10655</strain>
    </source>
</reference>
<name>A0A1H0PIL3_9PSEU</name>
<feature type="domain" description="MDMPI C-terminal" evidence="1">
    <location>
        <begin position="137"/>
        <end position="235"/>
    </location>
</feature>
<proteinExistence type="predicted"/>
<dbReference type="NCBIfam" id="TIGR03083">
    <property type="entry name" value="maleylpyruvate isomerase family mycothiol-dependent enzyme"/>
    <property type="match status" value="1"/>
</dbReference>
<dbReference type="PANTHER" id="PTHR40758:SF1">
    <property type="entry name" value="CONSERVED PROTEIN"/>
    <property type="match status" value="1"/>
</dbReference>
<dbReference type="GO" id="GO:0046872">
    <property type="term" value="F:metal ion binding"/>
    <property type="evidence" value="ECO:0007669"/>
    <property type="project" value="InterPro"/>
</dbReference>
<dbReference type="OrthoDB" id="3671213at2"/>
<keyword evidence="4" id="KW-1185">Reference proteome</keyword>
<feature type="domain" description="Mycothiol-dependent maleylpyruvate isomerase metal-binding" evidence="2">
    <location>
        <begin position="15"/>
        <end position="123"/>
    </location>
</feature>
<dbReference type="InterPro" id="IPR017517">
    <property type="entry name" value="Maleyloyr_isom"/>
</dbReference>
<dbReference type="AlphaFoldDB" id="A0A1H0PIL3"/>
<accession>A0A1H0PIL3</accession>
<dbReference type="InterPro" id="IPR024344">
    <property type="entry name" value="MDMPI_metal-binding"/>
</dbReference>
<organism evidence="3 4">
    <name type="scientific">Actinokineospora alba</name>
    <dbReference type="NCBI Taxonomy" id="504798"/>
    <lineage>
        <taxon>Bacteria</taxon>
        <taxon>Bacillati</taxon>
        <taxon>Actinomycetota</taxon>
        <taxon>Actinomycetes</taxon>
        <taxon>Pseudonocardiales</taxon>
        <taxon>Pseudonocardiaceae</taxon>
        <taxon>Actinokineospora</taxon>
    </lineage>
</organism>
<dbReference type="GO" id="GO:0005886">
    <property type="term" value="C:plasma membrane"/>
    <property type="evidence" value="ECO:0007669"/>
    <property type="project" value="TreeGrafter"/>
</dbReference>
<dbReference type="SUPFAM" id="SSF109854">
    <property type="entry name" value="DinB/YfiT-like putative metalloenzymes"/>
    <property type="match status" value="1"/>
</dbReference>
<dbReference type="Proteomes" id="UP000199651">
    <property type="component" value="Unassembled WGS sequence"/>
</dbReference>
<dbReference type="RefSeq" id="WP_091376061.1">
    <property type="nucleotide sequence ID" value="NZ_FNDV01000006.1"/>
</dbReference>
<dbReference type="STRING" id="504798.SAMN05421871_106312"/>
<dbReference type="PANTHER" id="PTHR40758">
    <property type="entry name" value="CONSERVED PROTEIN"/>
    <property type="match status" value="1"/>
</dbReference>
<dbReference type="Pfam" id="PF11716">
    <property type="entry name" value="MDMPI_N"/>
    <property type="match status" value="1"/>
</dbReference>
<dbReference type="EMBL" id="FNJB01000006">
    <property type="protein sequence ID" value="SDP04932.1"/>
    <property type="molecule type" value="Genomic_DNA"/>
</dbReference>
<evidence type="ECO:0000313" key="3">
    <source>
        <dbReference type="EMBL" id="SDP04932.1"/>
    </source>
</evidence>
<protein>
    <submittedName>
        <fullName evidence="3">TIGR03083 family protein</fullName>
    </submittedName>
</protein>
<evidence type="ECO:0000259" key="2">
    <source>
        <dbReference type="Pfam" id="PF11716"/>
    </source>
</evidence>
<sequence length="246" mass="27238">MDSQRYLDCLASDYARLRTIAASAPDAEVPTCLPWTMSDLVRHVAQVYLHKAATMEHDARQPQPDVSAEDPLAALDRGYARLLAQFSHRQPSDVTVTWFPPDQTVAFWIRRMAQETVIHRIDAELAAGVESAPIPEDLAVDGVDEVLERFLAFASHHFREDFAGTLDDLTGQRVQVETAGSAWLVNLDSKVITLTAPDGSPDATVRADPETLLRWLWRRTDEDAVTVEGDQSAVDALYTVLKGATQ</sequence>
<evidence type="ECO:0000313" key="4">
    <source>
        <dbReference type="Proteomes" id="UP000199651"/>
    </source>
</evidence>
<dbReference type="InterPro" id="IPR034660">
    <property type="entry name" value="DinB/YfiT-like"/>
</dbReference>
<dbReference type="InterPro" id="IPR010872">
    <property type="entry name" value="MDMPI_C-term_domain"/>
</dbReference>
<gene>
    <name evidence="3" type="ORF">SAMN05192558_106140</name>
</gene>
<evidence type="ECO:0000259" key="1">
    <source>
        <dbReference type="Pfam" id="PF07398"/>
    </source>
</evidence>
<dbReference type="Pfam" id="PF07398">
    <property type="entry name" value="MDMPI_C"/>
    <property type="match status" value="1"/>
</dbReference>